<dbReference type="Pfam" id="PF13813">
    <property type="entry name" value="MBOAT_2"/>
    <property type="match status" value="1"/>
</dbReference>
<evidence type="ECO:0000256" key="9">
    <source>
        <dbReference type="SAM" id="Phobius"/>
    </source>
</evidence>
<comment type="subcellular location">
    <subcellularLocation>
        <location evidence="1">Membrane</location>
        <topology evidence="1">Multi-pass membrane protein</topology>
    </subcellularLocation>
</comment>
<dbReference type="GO" id="GO:0008374">
    <property type="term" value="F:O-acyltransferase activity"/>
    <property type="evidence" value="ECO:0007669"/>
    <property type="project" value="InterPro"/>
</dbReference>
<reference evidence="11" key="1">
    <citation type="submission" date="2023-10" db="EMBL/GenBank/DDBJ databases">
        <authorList>
            <person name="Noh H."/>
        </authorList>
    </citation>
    <scope>NUCLEOTIDE SEQUENCE</scope>
    <source>
        <strain evidence="11">DUCC4014</strain>
    </source>
</reference>
<dbReference type="EMBL" id="CP086717">
    <property type="protein sequence ID" value="WOO82627.1"/>
    <property type="molecule type" value="Genomic_DNA"/>
</dbReference>
<sequence>MSSFFAPPFGPLNGIHYLIQHHARPLKASSAVDLLEALIPLYAQAFLLLSPSFLGPSTRLLRATLGLVGILSLTNQFMSWRVVPPGANALNTTLGSLYVHTVLKYAWFALAPGATDTLMFRAGRKRRSRAFAALDLCLNSRYTYVEFEPREEESEKAAAGRRSSRSPSPPDRPTFPYTLSTASRAPVVMRHLLLGFLQILAADTLLAIVRAAGPSTLGDPNSAQGKIATFLATTGFEVIPGIIDPCGLNENRVELRQSVIEVLITLALGAAPYLTMNGLYRLAAGLAIGSRLWEVESWEPDLFDSPWAADSLLDFWRRWHGINKHDHALLRDTLLDVAGLPHTPFLTIPITFIISGLLHIVYQLGMNPVPAATKVGGFFVACAVGTFVEYSVYRATGSYVGGIIGRVWTWSFLYLAAGRYIVDAWVDAGVAATRLAEDDWADALAVWILKYVLVPYAK</sequence>
<evidence type="ECO:0000256" key="7">
    <source>
        <dbReference type="ARBA" id="ARBA00023136"/>
    </source>
</evidence>
<evidence type="ECO:0000256" key="1">
    <source>
        <dbReference type="ARBA" id="ARBA00004141"/>
    </source>
</evidence>
<feature type="transmembrane region" description="Helical" evidence="9">
    <location>
        <begin position="399"/>
        <end position="417"/>
    </location>
</feature>
<dbReference type="GeneID" id="87809337"/>
<dbReference type="RefSeq" id="XP_062628659.1">
    <property type="nucleotide sequence ID" value="XM_062772675.1"/>
</dbReference>
<feature type="domain" description="Wax synthase" evidence="10">
    <location>
        <begin position="300"/>
        <end position="380"/>
    </location>
</feature>
<comment type="pathway">
    <text evidence="2">Secondary metabolite biosynthesis.</text>
</comment>
<evidence type="ECO:0000256" key="8">
    <source>
        <dbReference type="SAM" id="MobiDB-lite"/>
    </source>
</evidence>
<dbReference type="Proteomes" id="UP000827549">
    <property type="component" value="Chromosome 4"/>
</dbReference>
<evidence type="ECO:0000256" key="5">
    <source>
        <dbReference type="ARBA" id="ARBA00022692"/>
    </source>
</evidence>
<evidence type="ECO:0000256" key="2">
    <source>
        <dbReference type="ARBA" id="ARBA00005179"/>
    </source>
</evidence>
<dbReference type="GO" id="GO:0016020">
    <property type="term" value="C:membrane"/>
    <property type="evidence" value="ECO:0007669"/>
    <property type="project" value="UniProtKB-SubCell"/>
</dbReference>
<keyword evidence="5 9" id="KW-0812">Transmembrane</keyword>
<keyword evidence="4" id="KW-0808">Transferase</keyword>
<name>A0AAF0Y9Y3_9TREE</name>
<gene>
    <name evidence="11" type="ORF">LOC62_04G006110</name>
</gene>
<evidence type="ECO:0000259" key="10">
    <source>
        <dbReference type="Pfam" id="PF13813"/>
    </source>
</evidence>
<comment type="similarity">
    <text evidence="3">Belongs to the wax synthase family.</text>
</comment>
<dbReference type="PANTHER" id="PTHR31595:SF57">
    <property type="entry name" value="OS04G0481900 PROTEIN"/>
    <property type="match status" value="1"/>
</dbReference>
<feature type="region of interest" description="Disordered" evidence="8">
    <location>
        <begin position="153"/>
        <end position="176"/>
    </location>
</feature>
<dbReference type="AlphaFoldDB" id="A0AAF0Y9Y3"/>
<dbReference type="InterPro" id="IPR032805">
    <property type="entry name" value="Wax_synthase_dom"/>
</dbReference>
<feature type="transmembrane region" description="Helical" evidence="9">
    <location>
        <begin position="345"/>
        <end position="364"/>
    </location>
</feature>
<protein>
    <recommendedName>
        <fullName evidence="10">Wax synthase domain-containing protein</fullName>
    </recommendedName>
</protein>
<accession>A0AAF0Y9Y3</accession>
<dbReference type="PANTHER" id="PTHR31595">
    <property type="entry name" value="LONG-CHAIN-ALCOHOL O-FATTY-ACYLTRANSFERASE 3-RELATED"/>
    <property type="match status" value="1"/>
</dbReference>
<evidence type="ECO:0000256" key="3">
    <source>
        <dbReference type="ARBA" id="ARBA00007282"/>
    </source>
</evidence>
<keyword evidence="7 9" id="KW-0472">Membrane</keyword>
<proteinExistence type="inferred from homology"/>
<evidence type="ECO:0000313" key="12">
    <source>
        <dbReference type="Proteomes" id="UP000827549"/>
    </source>
</evidence>
<dbReference type="GO" id="GO:0006629">
    <property type="term" value="P:lipid metabolic process"/>
    <property type="evidence" value="ECO:0007669"/>
    <property type="project" value="InterPro"/>
</dbReference>
<evidence type="ECO:0000256" key="4">
    <source>
        <dbReference type="ARBA" id="ARBA00022679"/>
    </source>
</evidence>
<evidence type="ECO:0000313" key="11">
    <source>
        <dbReference type="EMBL" id="WOO82627.1"/>
    </source>
</evidence>
<evidence type="ECO:0000256" key="6">
    <source>
        <dbReference type="ARBA" id="ARBA00022989"/>
    </source>
</evidence>
<feature type="transmembrane region" description="Helical" evidence="9">
    <location>
        <begin position="376"/>
        <end position="393"/>
    </location>
</feature>
<organism evidence="11 12">
    <name type="scientific">Vanrija pseudolonga</name>
    <dbReference type="NCBI Taxonomy" id="143232"/>
    <lineage>
        <taxon>Eukaryota</taxon>
        <taxon>Fungi</taxon>
        <taxon>Dikarya</taxon>
        <taxon>Basidiomycota</taxon>
        <taxon>Agaricomycotina</taxon>
        <taxon>Tremellomycetes</taxon>
        <taxon>Trichosporonales</taxon>
        <taxon>Trichosporonaceae</taxon>
        <taxon>Vanrija</taxon>
    </lineage>
</organism>
<keyword evidence="12" id="KW-1185">Reference proteome</keyword>
<dbReference type="InterPro" id="IPR044851">
    <property type="entry name" value="Wax_synthase"/>
</dbReference>
<keyword evidence="6 9" id="KW-1133">Transmembrane helix</keyword>